<dbReference type="InterPro" id="IPR051469">
    <property type="entry name" value="FliN/MopA/SpaO"/>
</dbReference>
<keyword evidence="1" id="KW-0145">Chemotaxis</keyword>
<sequence length="199" mass="22413">MSNYILSEDEEDVLQELMNIAYGSATAVIAEMLEAFASLSIPNIQVIQVAELLKTFEELKSTSYFFSSQAFNGEFNGESAFFINEESANNLAKHLELENKDDLDDAILELTNVLTSSLTTKLAQELETEVGFSLPSISKVPLNEINNVQTFKIYSKVIVIDTELNFQDQKINGKIFILTKDESIQWLKIKLNNILDNLM</sequence>
<dbReference type="CDD" id="cd17910">
    <property type="entry name" value="CheC_ClassII"/>
    <property type="match status" value="1"/>
</dbReference>
<dbReference type="EMBL" id="CP002205">
    <property type="protein sequence ID" value="ADN10203.1"/>
    <property type="molecule type" value="Genomic_DNA"/>
</dbReference>
<name>E0USB0_SULAO</name>
<dbReference type="PANTHER" id="PTHR43484">
    <property type="match status" value="1"/>
</dbReference>
<dbReference type="KEGG" id="sua:Saut_2161"/>
<dbReference type="STRING" id="563040.Saut_2161"/>
<evidence type="ECO:0000313" key="3">
    <source>
        <dbReference type="Proteomes" id="UP000007803"/>
    </source>
</evidence>
<proteinExistence type="predicted"/>
<gene>
    <name evidence="2" type="ordered locus">Saut_2161</name>
</gene>
<dbReference type="GO" id="GO:0006935">
    <property type="term" value="P:chemotaxis"/>
    <property type="evidence" value="ECO:0007669"/>
    <property type="project" value="UniProtKB-KW"/>
</dbReference>
<dbReference type="Proteomes" id="UP000007803">
    <property type="component" value="Chromosome"/>
</dbReference>
<dbReference type="eggNOG" id="COG1776">
    <property type="taxonomic scope" value="Bacteria"/>
</dbReference>
<dbReference type="HOGENOM" id="CLU_087860_1_0_7"/>
<reference evidence="3" key="1">
    <citation type="journal article" date="2010" name="Stand. Genomic Sci.">
        <title>Complete genome sequence of Sulfurimonas autotrophica type strain (OK10).</title>
        <authorList>
            <person name="Sikorski J."/>
            <person name="Munk C."/>
            <person name="Lapidus A."/>
            <person name="Djao O."/>
            <person name="Lucas S."/>
            <person name="Glavina Del Rio T."/>
            <person name="Nolan M."/>
            <person name="Tice H."/>
            <person name="Han C."/>
            <person name="Cheng J."/>
            <person name="Tapia R."/>
            <person name="Goodwin L."/>
            <person name="Pitluck S."/>
            <person name="Liolios K."/>
            <person name="Ivanova N."/>
            <person name="Mavromatis K."/>
            <person name="Mikhailova N."/>
            <person name="Pati A."/>
            <person name="Sims D."/>
            <person name="Meincke L."/>
            <person name="Brettin T."/>
            <person name="Detter J."/>
            <person name="Chen A."/>
            <person name="Palaniappan K."/>
            <person name="Land M."/>
            <person name="Hauser L."/>
            <person name="Chang Y."/>
            <person name="Jeffries C."/>
            <person name="Rohde M."/>
            <person name="Lang E."/>
            <person name="Spring S."/>
            <person name="Goker M."/>
            <person name="Woyke T."/>
            <person name="Bristow J."/>
            <person name="Eisen J."/>
            <person name="Markowitz V."/>
            <person name="Hugenholtz P."/>
            <person name="Kyrpides N."/>
            <person name="Klenk H."/>
        </authorList>
    </citation>
    <scope>NUCLEOTIDE SEQUENCE [LARGE SCALE GENOMIC DNA]</scope>
    <source>
        <strain evidence="3">ATCC BAA-671 / DSM 16294 / JCM 11897 / OK10</strain>
    </source>
</reference>
<dbReference type="PANTHER" id="PTHR43484:SF1">
    <property type="entry name" value="FLAGELLAR MOTOR SWITCH PROTEIN FLIN"/>
    <property type="match status" value="1"/>
</dbReference>
<organism evidence="2 3">
    <name type="scientific">Sulfurimonas autotrophica (strain ATCC BAA-671 / DSM 16294 / JCM 11897 / OK10)</name>
    <dbReference type="NCBI Taxonomy" id="563040"/>
    <lineage>
        <taxon>Bacteria</taxon>
        <taxon>Pseudomonadati</taxon>
        <taxon>Campylobacterota</taxon>
        <taxon>Epsilonproteobacteria</taxon>
        <taxon>Campylobacterales</taxon>
        <taxon>Sulfurimonadaceae</taxon>
        <taxon>Sulfurimonas</taxon>
    </lineage>
</organism>
<dbReference type="RefSeq" id="WP_013327956.1">
    <property type="nucleotide sequence ID" value="NC_014506.1"/>
</dbReference>
<dbReference type="AlphaFoldDB" id="E0USB0"/>
<evidence type="ECO:0000313" key="2">
    <source>
        <dbReference type="EMBL" id="ADN10203.1"/>
    </source>
</evidence>
<dbReference type="InterPro" id="IPR028976">
    <property type="entry name" value="CheC-like_sf"/>
</dbReference>
<dbReference type="OrthoDB" id="5338923at2"/>
<keyword evidence="3" id="KW-1185">Reference proteome</keyword>
<dbReference type="Gene3D" id="3.40.1550.10">
    <property type="entry name" value="CheC-like"/>
    <property type="match status" value="1"/>
</dbReference>
<dbReference type="SUPFAM" id="SSF103039">
    <property type="entry name" value="CheC-like"/>
    <property type="match status" value="1"/>
</dbReference>
<protein>
    <submittedName>
        <fullName evidence="2">CheC, inhibitor of MCP methylation</fullName>
    </submittedName>
</protein>
<accession>E0USB0</accession>
<evidence type="ECO:0000256" key="1">
    <source>
        <dbReference type="ARBA" id="ARBA00022500"/>
    </source>
</evidence>